<name>A0A1Y6BZT5_9BACT</name>
<reference evidence="2" key="1">
    <citation type="submission" date="2017-04" db="EMBL/GenBank/DDBJ databases">
        <authorList>
            <person name="Varghese N."/>
            <person name="Submissions S."/>
        </authorList>
    </citation>
    <scope>NUCLEOTIDE SEQUENCE [LARGE SCALE GENOMIC DNA]</scope>
    <source>
        <strain evidence="2">RKEM611</strain>
    </source>
</reference>
<dbReference type="PROSITE" id="PS51257">
    <property type="entry name" value="PROKAR_LIPOPROTEIN"/>
    <property type="match status" value="1"/>
</dbReference>
<proteinExistence type="predicted"/>
<dbReference type="Proteomes" id="UP000192907">
    <property type="component" value="Unassembled WGS sequence"/>
</dbReference>
<dbReference type="RefSeq" id="WP_132319983.1">
    <property type="nucleotide sequence ID" value="NZ_FWZT01000011.1"/>
</dbReference>
<protein>
    <recommendedName>
        <fullName evidence="3">Lipoprotein</fullName>
    </recommendedName>
</protein>
<keyword evidence="2" id="KW-1185">Reference proteome</keyword>
<sequence length="117" mass="13111">MKTENLVILILSAIMLSSCMSVYKSSQVFLGPNGHVVFCEASVSSNSYLHAQIMSSKADEMYLDCVDRAYDAKYIAVTEGISDLPIEERIRFYQDSNGEDEVSPYANDGFMNLEQIF</sequence>
<evidence type="ECO:0000313" key="1">
    <source>
        <dbReference type="EMBL" id="SMF38380.1"/>
    </source>
</evidence>
<evidence type="ECO:0008006" key="3">
    <source>
        <dbReference type="Google" id="ProtNLM"/>
    </source>
</evidence>
<dbReference type="AlphaFoldDB" id="A0A1Y6BZT5"/>
<organism evidence="1 2">
    <name type="scientific">Pseudobacteriovorax antillogorgiicola</name>
    <dbReference type="NCBI Taxonomy" id="1513793"/>
    <lineage>
        <taxon>Bacteria</taxon>
        <taxon>Pseudomonadati</taxon>
        <taxon>Bdellovibrionota</taxon>
        <taxon>Oligoflexia</taxon>
        <taxon>Oligoflexales</taxon>
        <taxon>Pseudobacteriovoracaceae</taxon>
        <taxon>Pseudobacteriovorax</taxon>
    </lineage>
</organism>
<dbReference type="STRING" id="1513793.SAMN06296036_111156"/>
<dbReference type="EMBL" id="FWZT01000011">
    <property type="protein sequence ID" value="SMF38380.1"/>
    <property type="molecule type" value="Genomic_DNA"/>
</dbReference>
<evidence type="ECO:0000313" key="2">
    <source>
        <dbReference type="Proteomes" id="UP000192907"/>
    </source>
</evidence>
<accession>A0A1Y6BZT5</accession>
<gene>
    <name evidence="1" type="ORF">SAMN06296036_111156</name>
</gene>